<evidence type="ECO:0000256" key="5">
    <source>
        <dbReference type="ARBA" id="ARBA00022737"/>
    </source>
</evidence>
<evidence type="ECO:0000256" key="3">
    <source>
        <dbReference type="ARBA" id="ARBA00022448"/>
    </source>
</evidence>
<dbReference type="AlphaFoldDB" id="A0A2P7YG04"/>
<comment type="caution">
    <text evidence="13">The sequence shown here is derived from an EMBL/GenBank/DDBJ whole genome shotgun (WGS) entry which is preliminary data.</text>
</comment>
<dbReference type="InterPro" id="IPR018108">
    <property type="entry name" value="MCP_transmembrane"/>
</dbReference>
<dbReference type="PANTHER" id="PTHR45624">
    <property type="entry name" value="MITOCHONDRIAL BASIC AMINO ACIDS TRANSPORTER-RELATED"/>
    <property type="match status" value="1"/>
</dbReference>
<dbReference type="Proteomes" id="UP000243723">
    <property type="component" value="Unassembled WGS sequence"/>
</dbReference>
<keyword evidence="5" id="KW-0677">Repeat</keyword>
<evidence type="ECO:0000256" key="7">
    <source>
        <dbReference type="ARBA" id="ARBA00022989"/>
    </source>
</evidence>
<reference evidence="13 14" key="1">
    <citation type="submission" date="2017-05" db="EMBL/GenBank/DDBJ databases">
        <title>Draft genome sequence of Elsinoe australis.</title>
        <authorList>
            <person name="Cheng Q."/>
        </authorList>
    </citation>
    <scope>NUCLEOTIDE SEQUENCE [LARGE SCALE GENOMIC DNA]</scope>
    <source>
        <strain evidence="13 14">NL1</strain>
    </source>
</reference>
<keyword evidence="9 10" id="KW-0472">Membrane</keyword>
<dbReference type="Gene3D" id="1.50.40.10">
    <property type="entry name" value="Mitochondrial carrier domain"/>
    <property type="match status" value="1"/>
</dbReference>
<feature type="repeat" description="Solcar" evidence="10">
    <location>
        <begin position="159"/>
        <end position="246"/>
    </location>
</feature>
<name>A0A2P7YG04_9PEZI</name>
<evidence type="ECO:0000313" key="14">
    <source>
        <dbReference type="Proteomes" id="UP000243723"/>
    </source>
</evidence>
<keyword evidence="7" id="KW-1133">Transmembrane helix</keyword>
<evidence type="ECO:0000256" key="10">
    <source>
        <dbReference type="PROSITE-ProRule" id="PRU00282"/>
    </source>
</evidence>
<dbReference type="GO" id="GO:0031966">
    <property type="term" value="C:mitochondrial membrane"/>
    <property type="evidence" value="ECO:0007669"/>
    <property type="project" value="UniProtKB-SubCell"/>
</dbReference>
<keyword evidence="3 11" id="KW-0813">Transport</keyword>
<evidence type="ECO:0000256" key="11">
    <source>
        <dbReference type="RuleBase" id="RU000488"/>
    </source>
</evidence>
<dbReference type="InterPro" id="IPR023395">
    <property type="entry name" value="MCP_dom_sf"/>
</dbReference>
<dbReference type="Pfam" id="PF00153">
    <property type="entry name" value="Mito_carr"/>
    <property type="match status" value="1"/>
</dbReference>
<evidence type="ECO:0000256" key="12">
    <source>
        <dbReference type="SAM" id="MobiDB-lite"/>
    </source>
</evidence>
<organism evidence="13 14">
    <name type="scientific">Elsinoe australis</name>
    <dbReference type="NCBI Taxonomy" id="40998"/>
    <lineage>
        <taxon>Eukaryota</taxon>
        <taxon>Fungi</taxon>
        <taxon>Dikarya</taxon>
        <taxon>Ascomycota</taxon>
        <taxon>Pezizomycotina</taxon>
        <taxon>Dothideomycetes</taxon>
        <taxon>Dothideomycetidae</taxon>
        <taxon>Myriangiales</taxon>
        <taxon>Elsinoaceae</taxon>
        <taxon>Elsinoe</taxon>
    </lineage>
</organism>
<accession>A0A2P7YG04</accession>
<dbReference type="InterPro" id="IPR050567">
    <property type="entry name" value="Mitochondrial_Carrier"/>
</dbReference>
<feature type="region of interest" description="Disordered" evidence="12">
    <location>
        <begin position="1"/>
        <end position="35"/>
    </location>
</feature>
<evidence type="ECO:0000256" key="8">
    <source>
        <dbReference type="ARBA" id="ARBA00023128"/>
    </source>
</evidence>
<evidence type="ECO:0000256" key="6">
    <source>
        <dbReference type="ARBA" id="ARBA00022792"/>
    </source>
</evidence>
<feature type="compositionally biased region" description="Polar residues" evidence="12">
    <location>
        <begin position="11"/>
        <end position="20"/>
    </location>
</feature>
<keyword evidence="4 10" id="KW-0812">Transmembrane</keyword>
<dbReference type="GO" id="GO:0022857">
    <property type="term" value="F:transmembrane transporter activity"/>
    <property type="evidence" value="ECO:0007669"/>
    <property type="project" value="TreeGrafter"/>
</dbReference>
<keyword evidence="14" id="KW-1185">Reference proteome</keyword>
<dbReference type="PROSITE" id="PS50920">
    <property type="entry name" value="SOLCAR"/>
    <property type="match status" value="1"/>
</dbReference>
<comment type="similarity">
    <text evidence="2 11">Belongs to the mitochondrial carrier (TC 2.A.29) family.</text>
</comment>
<evidence type="ECO:0000256" key="2">
    <source>
        <dbReference type="ARBA" id="ARBA00006375"/>
    </source>
</evidence>
<evidence type="ECO:0000256" key="9">
    <source>
        <dbReference type="ARBA" id="ARBA00023136"/>
    </source>
</evidence>
<dbReference type="OrthoDB" id="3364892at2759"/>
<dbReference type="PANTHER" id="PTHR45624:SF26">
    <property type="entry name" value="CARRIER PROTEIN, PUTATIVE (AFU_ORTHOLOGUE AFUA_1G07710)-RELATED"/>
    <property type="match status" value="1"/>
</dbReference>
<keyword evidence="6" id="KW-0999">Mitochondrion inner membrane</keyword>
<sequence>MNTGILPVLPSSGSEGTSPSDVPDDAKRDKKTNAGTGASAAGVRALTARVAAFYFRAPVRSFFRTRVDYLAYPRAISLLAPAASASNPGNNRWTYRQTTPFILFTTIKQNGWSFLPLTILPPLLANVSIATVLYTTYLSSLALYHPPSSSGAKRIYPPPPYPATFVAGATAGAVQTLFAAPFDALTVRFRTPDLASGRYGSMWTYASSTLRRIGFRGAYAGSTLSLVKDSLGAGLFFSTFEVVKSQAFYAFVRQYYGLENLSGEQRDEIRAAVWEGGKGVIRPHYLMEPAFLLLAGAGASVAQQVVVQPLGTVQEVHWGRCEGLDRQLRRGMGWGELRERYMEAYRKTARQCAVLARREGGWRRWLFRDFWMSTLRQVPSTSAGLIVFEIVRRKYGFSEPAKIIMDGYDILLP</sequence>
<dbReference type="SUPFAM" id="SSF103506">
    <property type="entry name" value="Mitochondrial carrier"/>
    <property type="match status" value="1"/>
</dbReference>
<gene>
    <name evidence="13" type="ORF">B9Z65_1479</name>
</gene>
<evidence type="ECO:0000256" key="1">
    <source>
        <dbReference type="ARBA" id="ARBA00004225"/>
    </source>
</evidence>
<evidence type="ECO:0000256" key="4">
    <source>
        <dbReference type="ARBA" id="ARBA00022692"/>
    </source>
</evidence>
<evidence type="ECO:0000313" key="13">
    <source>
        <dbReference type="EMBL" id="PSK34896.1"/>
    </source>
</evidence>
<dbReference type="EMBL" id="NHZQ01000445">
    <property type="protein sequence ID" value="PSK34896.1"/>
    <property type="molecule type" value="Genomic_DNA"/>
</dbReference>
<proteinExistence type="inferred from homology"/>
<protein>
    <submittedName>
        <fullName evidence="13">Mitochondrial substrate carrier family protein L</fullName>
    </submittedName>
</protein>
<keyword evidence="8" id="KW-0496">Mitochondrion</keyword>
<comment type="subcellular location">
    <subcellularLocation>
        <location evidence="1">Mitochondrion membrane</location>
        <topology evidence="1">Multi-pass membrane protein</topology>
    </subcellularLocation>
</comment>